<evidence type="ECO:0000256" key="8">
    <source>
        <dbReference type="SAM" id="Phobius"/>
    </source>
</evidence>
<keyword evidence="5 8" id="KW-1133">Transmembrane helix</keyword>
<evidence type="ECO:0000256" key="1">
    <source>
        <dbReference type="ARBA" id="ARBA00004141"/>
    </source>
</evidence>
<comment type="subcellular location">
    <subcellularLocation>
        <location evidence="1">Membrane</location>
        <topology evidence="1">Multi-pass membrane protein</topology>
    </subcellularLocation>
</comment>
<keyword evidence="4 8" id="KW-0812">Transmembrane</keyword>
<dbReference type="InterPro" id="IPR013657">
    <property type="entry name" value="SCL35B1-4/HUT1"/>
</dbReference>
<keyword evidence="3" id="KW-0813">Transport</keyword>
<dbReference type="GO" id="GO:0046964">
    <property type="term" value="F:3'-phosphoadenosine 5'-phosphosulfate transmembrane transporter activity"/>
    <property type="evidence" value="ECO:0007669"/>
    <property type="project" value="TreeGrafter"/>
</dbReference>
<gene>
    <name evidence="9" type="ORF">EB796_015496</name>
</gene>
<proteinExistence type="inferred from homology"/>
<evidence type="ECO:0000313" key="9">
    <source>
        <dbReference type="EMBL" id="KAF6026196.1"/>
    </source>
</evidence>
<dbReference type="Pfam" id="PF08449">
    <property type="entry name" value="UAA"/>
    <property type="match status" value="1"/>
</dbReference>
<dbReference type="EMBL" id="VXIV02002325">
    <property type="protein sequence ID" value="KAF6026196.1"/>
    <property type="molecule type" value="Genomic_DNA"/>
</dbReference>
<comment type="caution">
    <text evidence="9">The sequence shown here is derived from an EMBL/GenBank/DDBJ whole genome shotgun (WGS) entry which is preliminary data.</text>
</comment>
<feature type="transmembrane region" description="Helical" evidence="8">
    <location>
        <begin position="70"/>
        <end position="91"/>
    </location>
</feature>
<accession>A0A7J7JL93</accession>
<dbReference type="OrthoDB" id="10035043at2759"/>
<dbReference type="SUPFAM" id="SSF103481">
    <property type="entry name" value="Multidrug resistance efflux transporter EmrE"/>
    <property type="match status" value="1"/>
</dbReference>
<dbReference type="InterPro" id="IPR037185">
    <property type="entry name" value="EmrE-like"/>
</dbReference>
<evidence type="ECO:0000256" key="6">
    <source>
        <dbReference type="ARBA" id="ARBA00023136"/>
    </source>
</evidence>
<evidence type="ECO:0000256" key="2">
    <source>
        <dbReference type="ARBA" id="ARBA00010694"/>
    </source>
</evidence>
<evidence type="ECO:0000256" key="7">
    <source>
        <dbReference type="ARBA" id="ARBA00039668"/>
    </source>
</evidence>
<keyword evidence="10" id="KW-1185">Reference proteome</keyword>
<name>A0A7J7JL93_BUGNE</name>
<organism evidence="9 10">
    <name type="scientific">Bugula neritina</name>
    <name type="common">Brown bryozoan</name>
    <name type="synonym">Sertularia neritina</name>
    <dbReference type="NCBI Taxonomy" id="10212"/>
    <lineage>
        <taxon>Eukaryota</taxon>
        <taxon>Metazoa</taxon>
        <taxon>Spiralia</taxon>
        <taxon>Lophotrochozoa</taxon>
        <taxon>Bryozoa</taxon>
        <taxon>Gymnolaemata</taxon>
        <taxon>Cheilostomatida</taxon>
        <taxon>Flustrina</taxon>
        <taxon>Buguloidea</taxon>
        <taxon>Bugulidae</taxon>
        <taxon>Bugula</taxon>
    </lineage>
</organism>
<feature type="transmembrane region" description="Helical" evidence="8">
    <location>
        <begin position="97"/>
        <end position="115"/>
    </location>
</feature>
<evidence type="ECO:0000313" key="10">
    <source>
        <dbReference type="Proteomes" id="UP000593567"/>
    </source>
</evidence>
<keyword evidence="6 8" id="KW-0472">Membrane</keyword>
<protein>
    <recommendedName>
        <fullName evidence="7">Adenosine 3'-phospho 5'-phosphosulfate transporter 1</fullName>
    </recommendedName>
</protein>
<evidence type="ECO:0000256" key="4">
    <source>
        <dbReference type="ARBA" id="ARBA00022692"/>
    </source>
</evidence>
<dbReference type="PANTHER" id="PTHR10778">
    <property type="entry name" value="SOLUTE CARRIER FAMILY 35 MEMBER B"/>
    <property type="match status" value="1"/>
</dbReference>
<sequence length="139" mass="15359">MSSVQMMTGVNLFSCLFTSISLIEQGSFFENIDFMLRYPAFMLHSSILSITSATGQLFIYYTISQFGPVTFIIIMTIRMALAILLSCFIYGHTVGMLGVLGIIVVFISLFGKIYLGQRFKKAQARLQSASQTAVPGTKV</sequence>
<evidence type="ECO:0000256" key="5">
    <source>
        <dbReference type="ARBA" id="ARBA00022989"/>
    </source>
</evidence>
<dbReference type="GO" id="GO:0005789">
    <property type="term" value="C:endoplasmic reticulum membrane"/>
    <property type="evidence" value="ECO:0007669"/>
    <property type="project" value="TreeGrafter"/>
</dbReference>
<dbReference type="GO" id="GO:0000139">
    <property type="term" value="C:Golgi membrane"/>
    <property type="evidence" value="ECO:0007669"/>
    <property type="project" value="TreeGrafter"/>
</dbReference>
<comment type="similarity">
    <text evidence="2">Belongs to the nucleotide-sugar transporter family. SLC35B subfamily.</text>
</comment>
<dbReference type="AlphaFoldDB" id="A0A7J7JL93"/>
<reference evidence="9" key="1">
    <citation type="submission" date="2020-06" db="EMBL/GenBank/DDBJ databases">
        <title>Draft genome of Bugula neritina, a colonial animal packing powerful symbionts and potential medicines.</title>
        <authorList>
            <person name="Rayko M."/>
        </authorList>
    </citation>
    <scope>NUCLEOTIDE SEQUENCE [LARGE SCALE GENOMIC DNA]</scope>
    <source>
        <strain evidence="9">Kwan_BN1</strain>
    </source>
</reference>
<dbReference type="PANTHER" id="PTHR10778:SF13">
    <property type="entry name" value="ADENOSINE 3'-PHOSPHO 5'-PHOSPHOSULFATE TRANSPORTER 1"/>
    <property type="match status" value="1"/>
</dbReference>
<dbReference type="Proteomes" id="UP000593567">
    <property type="component" value="Unassembled WGS sequence"/>
</dbReference>
<feature type="transmembrane region" description="Helical" evidence="8">
    <location>
        <begin position="41"/>
        <end position="63"/>
    </location>
</feature>
<evidence type="ECO:0000256" key="3">
    <source>
        <dbReference type="ARBA" id="ARBA00022448"/>
    </source>
</evidence>